<feature type="domain" description="Tail specific protease" evidence="8">
    <location>
        <begin position="813"/>
        <end position="1007"/>
    </location>
</feature>
<evidence type="ECO:0000256" key="6">
    <source>
        <dbReference type="ARBA" id="ARBA00022825"/>
    </source>
</evidence>
<evidence type="ECO:0000256" key="5">
    <source>
        <dbReference type="ARBA" id="ARBA00022801"/>
    </source>
</evidence>
<dbReference type="InterPro" id="IPR036034">
    <property type="entry name" value="PDZ_sf"/>
</dbReference>
<proteinExistence type="inferred from homology"/>
<dbReference type="Pfam" id="PF03572">
    <property type="entry name" value="Peptidase_S41"/>
    <property type="match status" value="1"/>
</dbReference>
<organism evidence="9 10">
    <name type="scientific">Polluticaenibacter yanchengensis</name>
    <dbReference type="NCBI Taxonomy" id="3014562"/>
    <lineage>
        <taxon>Bacteria</taxon>
        <taxon>Pseudomonadati</taxon>
        <taxon>Bacteroidota</taxon>
        <taxon>Chitinophagia</taxon>
        <taxon>Chitinophagales</taxon>
        <taxon>Chitinophagaceae</taxon>
        <taxon>Polluticaenibacter</taxon>
    </lineage>
</organism>
<reference evidence="9 10" key="1">
    <citation type="submission" date="2022-12" db="EMBL/GenBank/DDBJ databases">
        <title>Chitinophagaceae gen. sp. nov., a new member of the family Chitinophagaceae, isolated from soil in a chemical factory.</title>
        <authorList>
            <person name="Ke Z."/>
        </authorList>
    </citation>
    <scope>NUCLEOTIDE SEQUENCE [LARGE SCALE GENOMIC DNA]</scope>
    <source>
        <strain evidence="9 10">LY-5</strain>
    </source>
</reference>
<dbReference type="SUPFAM" id="SSF50156">
    <property type="entry name" value="PDZ domain-like"/>
    <property type="match status" value="1"/>
</dbReference>
<protein>
    <recommendedName>
        <fullName evidence="7">Tricorn protease homolog</fullName>
        <ecNumber evidence="7">3.4.21.-</ecNumber>
    </recommendedName>
</protein>
<comment type="subcellular location">
    <subcellularLocation>
        <location evidence="1 7">Cytoplasm</location>
    </subcellularLocation>
</comment>
<evidence type="ECO:0000256" key="4">
    <source>
        <dbReference type="ARBA" id="ARBA00022670"/>
    </source>
</evidence>
<keyword evidence="3 7" id="KW-0963">Cytoplasm</keyword>
<comment type="caution">
    <text evidence="9">The sequence shown here is derived from an EMBL/GenBank/DDBJ whole genome shotgun (WGS) entry which is preliminary data.</text>
</comment>
<dbReference type="Pfam" id="PF26549">
    <property type="entry name" value="Tricorn_N"/>
    <property type="match status" value="1"/>
</dbReference>
<dbReference type="PANTHER" id="PTHR43253">
    <property type="entry name" value="TRICORN PROTEASE HOMOLOG 2-RELATED"/>
    <property type="match status" value="1"/>
</dbReference>
<dbReference type="Gene3D" id="3.30.750.44">
    <property type="match status" value="1"/>
</dbReference>
<dbReference type="Proteomes" id="UP001210231">
    <property type="component" value="Unassembled WGS sequence"/>
</dbReference>
<keyword evidence="6 7" id="KW-0720">Serine protease</keyword>
<dbReference type="Pfam" id="PF14684">
    <property type="entry name" value="Tricorn_C1"/>
    <property type="match status" value="1"/>
</dbReference>
<evidence type="ECO:0000313" key="10">
    <source>
        <dbReference type="Proteomes" id="UP001210231"/>
    </source>
</evidence>
<dbReference type="InterPro" id="IPR029045">
    <property type="entry name" value="ClpP/crotonase-like_dom_sf"/>
</dbReference>
<evidence type="ECO:0000256" key="3">
    <source>
        <dbReference type="ARBA" id="ARBA00022490"/>
    </source>
</evidence>
<evidence type="ECO:0000256" key="1">
    <source>
        <dbReference type="ARBA" id="ARBA00004496"/>
    </source>
</evidence>
<dbReference type="PANTHER" id="PTHR43253:SF1">
    <property type="entry name" value="TRICORN PROTEASE HOMOLOG 2-RELATED"/>
    <property type="match status" value="1"/>
</dbReference>
<dbReference type="InterPro" id="IPR005151">
    <property type="entry name" value="Tail-specific_protease"/>
</dbReference>
<keyword evidence="5 7" id="KW-0378">Hydrolase</keyword>
<dbReference type="EMBL" id="JAQGEF010000012">
    <property type="protein sequence ID" value="MDA3615433.1"/>
    <property type="molecule type" value="Genomic_DNA"/>
</dbReference>
<dbReference type="InterPro" id="IPR015943">
    <property type="entry name" value="WD40/YVTN_repeat-like_dom_sf"/>
</dbReference>
<evidence type="ECO:0000313" key="9">
    <source>
        <dbReference type="EMBL" id="MDA3615433.1"/>
    </source>
</evidence>
<comment type="function">
    <text evidence="7">Degrades oligopeptides.</text>
</comment>
<sequence>MKKLVSSIIVFIMGHQCFAQQTPYFASDPSLSPDAATVYFTYDSDIWKVPVSGGEALRITALSGNEINPRVSPDGKWLAFSSNQYGNYDVFLLSLSGGEIEQLTYHQSNDRVESWSWDSKLIYFTSDRYNNFGSYSVPATGGTAKKLFEHFFNTTNALIETPSGEYIFTNTMESESQVNRKRYKGANNPDLLGYNPKTRVYKQYTNYNGKDINPTVDKNGTIYFISDEKNGEYNLYSLNNGLRAGLTDFKTPIRRPSVSADGSKVVFERDYQLYIYDVKTKLSKKLEYSITFNKSIQKTLAYNTDNSITHFDISPDGKKMAFTSRGALFVSDIKGKFVKKVINTPERIMEVKWLKDNETLLFNQTRNGFQNLYSVRANGSGNLKELTKDAANNRDMNLNKDLSKAVYISGRDEVRLLDIATGQSTTIVKDEIWGFQNSAPSFSPDGRYILFTAFKNFEQDILVYHIADKKVMNLTNTGVTESDPTWSPDGKYIYFTSNRTSPSYPFGMQNASVFCLALDWYSEPFKSDKFDDLFKDDQSKKPDSAAAIVRINPEAVLDRIKPVSNNFGTQYNPVVFSAGGKQFVFYNSTEEKGSPLFYKTVMEEFEKNKTEKVFDKPFDAILKNGDKFFVLAGGNIHTFSPETNKLDKILIAEKFDKNLEDEFKQMYYEVWAGLDENFYNEHFHGINWQAKRDEFARYLPFVNNRNNLKLLLNDLLGELNSSHLGFSSNGKEEATYLQYVTNETGIVFNKNNAYEVDHIARKSPAFNQSVTLQKGDILTKVNGVKVDMNKDRDSYFTTPGLLDEMVLEFTRNNLPLTVKIHPANNASFKDNLYDEWILNNKLRVNANSNNRIAYSHMKNMSTQALESFLLDMVEQENNKEATILDLRYNRGGNVHDKVLNFLAQRPYLQWQYRGGKKSPQSNFAPSGKPIVLLINESSLSDAEMTAAGFKALKLGTIIGTETYRWIIFTSGQSLVDGSFYRIPAWGCYTLDGKNLEFTGVAPDIEVRNTFEDNLKGDDPQLERAIEEILKQLKNK</sequence>
<evidence type="ECO:0000256" key="7">
    <source>
        <dbReference type="PIRNR" id="PIRNR036421"/>
    </source>
</evidence>
<dbReference type="InterPro" id="IPR028204">
    <property type="entry name" value="Tricorn_C1"/>
</dbReference>
<evidence type="ECO:0000259" key="8">
    <source>
        <dbReference type="SMART" id="SM00245"/>
    </source>
</evidence>
<accession>A0ABT4UMQ3</accession>
<dbReference type="Pfam" id="PF26550">
    <property type="entry name" value="Tricorn_2nd"/>
    <property type="match status" value="1"/>
</dbReference>
<name>A0ABT4UMQ3_9BACT</name>
<dbReference type="Gene3D" id="3.90.226.10">
    <property type="entry name" value="2-enoyl-CoA Hydratase, Chain A, domain 1"/>
    <property type="match status" value="1"/>
</dbReference>
<dbReference type="Gene3D" id="2.30.42.10">
    <property type="match status" value="1"/>
</dbReference>
<dbReference type="SUPFAM" id="SSF82171">
    <property type="entry name" value="DPP6 N-terminal domain-like"/>
    <property type="match status" value="1"/>
</dbReference>
<dbReference type="SUPFAM" id="SSF52096">
    <property type="entry name" value="ClpP/crotonase"/>
    <property type="match status" value="1"/>
</dbReference>
<gene>
    <name evidence="9" type="ORF">O3P16_11490</name>
</gene>
<dbReference type="EC" id="3.4.21.-" evidence="7"/>
<evidence type="ECO:0000256" key="2">
    <source>
        <dbReference type="ARBA" id="ARBA00008524"/>
    </source>
</evidence>
<keyword evidence="4 7" id="KW-0645">Protease</keyword>
<comment type="similarity">
    <text evidence="2 7">Belongs to the peptidase S41B family.</text>
</comment>
<dbReference type="SUPFAM" id="SSF69304">
    <property type="entry name" value="Tricorn protease N-terminal domain"/>
    <property type="match status" value="1"/>
</dbReference>
<dbReference type="RefSeq" id="WP_407031759.1">
    <property type="nucleotide sequence ID" value="NZ_JAQGEF010000012.1"/>
</dbReference>
<dbReference type="Gene3D" id="2.130.10.10">
    <property type="entry name" value="YVTN repeat-like/Quinoprotein amine dehydrogenase"/>
    <property type="match status" value="1"/>
</dbReference>
<keyword evidence="10" id="KW-1185">Reference proteome</keyword>
<dbReference type="InterPro" id="IPR012393">
    <property type="entry name" value="Tricorn_protease"/>
</dbReference>
<dbReference type="CDD" id="cd07562">
    <property type="entry name" value="Peptidase_S41_TRI"/>
    <property type="match status" value="1"/>
</dbReference>
<dbReference type="SMART" id="SM00245">
    <property type="entry name" value="TSPc"/>
    <property type="match status" value="1"/>
</dbReference>
<dbReference type="Gene3D" id="2.120.10.60">
    <property type="entry name" value="Tricorn protease N-terminal domain"/>
    <property type="match status" value="1"/>
</dbReference>
<dbReference type="PIRSF" id="PIRSF036421">
    <property type="entry name" value="Tricorn_protease"/>
    <property type="match status" value="1"/>
</dbReference>